<dbReference type="OrthoDB" id="5958026at2"/>
<dbReference type="AlphaFoldDB" id="A0A316IGF3"/>
<evidence type="ECO:0008006" key="3">
    <source>
        <dbReference type="Google" id="ProtNLM"/>
    </source>
</evidence>
<dbReference type="RefSeq" id="WP_109722404.1">
    <property type="nucleotide sequence ID" value="NZ_MSZV01000006.1"/>
</dbReference>
<sequence length="96" mass="9655">MNIFRQHARVRAARAQLTAARHALQEPAAALLARGHAHPLGTLGIAAGAGFVLGRLDVHPLRVPGVGPLLGSGAAGLLAQGARLFADLLGGDGDTA</sequence>
<organism evidence="1 2">
    <name type="scientific">Fulvimonas soli</name>
    <dbReference type="NCBI Taxonomy" id="155197"/>
    <lineage>
        <taxon>Bacteria</taxon>
        <taxon>Pseudomonadati</taxon>
        <taxon>Pseudomonadota</taxon>
        <taxon>Gammaproteobacteria</taxon>
        <taxon>Lysobacterales</taxon>
        <taxon>Rhodanobacteraceae</taxon>
        <taxon>Fulvimonas</taxon>
    </lineage>
</organism>
<proteinExistence type="predicted"/>
<gene>
    <name evidence="1" type="ORF">C7456_102317</name>
</gene>
<protein>
    <recommendedName>
        <fullName evidence="3">DUF883 domain-containing protein</fullName>
    </recommendedName>
</protein>
<reference evidence="1 2" key="1">
    <citation type="submission" date="2018-05" db="EMBL/GenBank/DDBJ databases">
        <title>Genomic Encyclopedia of Type Strains, Phase IV (KMG-IV): sequencing the most valuable type-strain genomes for metagenomic binning, comparative biology and taxonomic classification.</title>
        <authorList>
            <person name="Goeker M."/>
        </authorList>
    </citation>
    <scope>NUCLEOTIDE SEQUENCE [LARGE SCALE GENOMIC DNA]</scope>
    <source>
        <strain evidence="1 2">DSM 14263</strain>
    </source>
</reference>
<name>A0A316IGF3_9GAMM</name>
<dbReference type="EMBL" id="QGHC01000002">
    <property type="protein sequence ID" value="PWK92582.1"/>
    <property type="molecule type" value="Genomic_DNA"/>
</dbReference>
<comment type="caution">
    <text evidence="1">The sequence shown here is derived from an EMBL/GenBank/DDBJ whole genome shotgun (WGS) entry which is preliminary data.</text>
</comment>
<evidence type="ECO:0000313" key="1">
    <source>
        <dbReference type="EMBL" id="PWK92582.1"/>
    </source>
</evidence>
<evidence type="ECO:0000313" key="2">
    <source>
        <dbReference type="Proteomes" id="UP000245812"/>
    </source>
</evidence>
<keyword evidence="2" id="KW-1185">Reference proteome</keyword>
<accession>A0A316IGF3</accession>
<dbReference type="Proteomes" id="UP000245812">
    <property type="component" value="Unassembled WGS sequence"/>
</dbReference>